<dbReference type="NCBIfam" id="NF004513">
    <property type="entry name" value="PRK05854.1"/>
    <property type="match status" value="1"/>
</dbReference>
<proteinExistence type="inferred from homology"/>
<accession>A0A6S6PUJ5</accession>
<keyword evidence="1" id="KW-0560">Oxidoreductase</keyword>
<dbReference type="InterPro" id="IPR036291">
    <property type="entry name" value="NAD(P)-bd_dom_sf"/>
</dbReference>
<protein>
    <submittedName>
        <fullName evidence="3">Oxidoreductase</fullName>
    </submittedName>
</protein>
<dbReference type="PRINTS" id="PR00081">
    <property type="entry name" value="GDHRDH"/>
</dbReference>
<reference evidence="3 4" key="1">
    <citation type="submission" date="2020-07" db="EMBL/GenBank/DDBJ databases">
        <title>Complete Genome Sequence of an acetic acid bacterium, Acetobacter aceti JCM20276.</title>
        <authorList>
            <person name="Hirose Y."/>
            <person name="Mihara H."/>
        </authorList>
    </citation>
    <scope>NUCLEOTIDE SEQUENCE [LARGE SCALE GENOMIC DNA]</scope>
    <source>
        <strain evidence="3 4">JCM20276</strain>
    </source>
</reference>
<dbReference type="SUPFAM" id="SSF51735">
    <property type="entry name" value="NAD(P)-binding Rossmann-fold domains"/>
    <property type="match status" value="1"/>
</dbReference>
<dbReference type="Proteomes" id="UP000515220">
    <property type="component" value="Chromosome"/>
</dbReference>
<dbReference type="GO" id="GO:0016491">
    <property type="term" value="F:oxidoreductase activity"/>
    <property type="evidence" value="ECO:0007669"/>
    <property type="project" value="UniProtKB-KW"/>
</dbReference>
<dbReference type="PANTHER" id="PTHR43157:SF31">
    <property type="entry name" value="PHOSPHATIDYLINOSITOL-GLYCAN BIOSYNTHESIS CLASS F PROTEIN"/>
    <property type="match status" value="1"/>
</dbReference>
<evidence type="ECO:0000313" key="4">
    <source>
        <dbReference type="Proteomes" id="UP000515220"/>
    </source>
</evidence>
<comment type="similarity">
    <text evidence="2">Belongs to the short-chain dehydrogenases/reductases (SDR) family.</text>
</comment>
<dbReference type="Gene3D" id="3.40.50.720">
    <property type="entry name" value="NAD(P)-binding Rossmann-like Domain"/>
    <property type="match status" value="1"/>
</dbReference>
<dbReference type="EMBL" id="AP023326">
    <property type="protein sequence ID" value="BCI68322.1"/>
    <property type="molecule type" value="Genomic_DNA"/>
</dbReference>
<dbReference type="Pfam" id="PF00106">
    <property type="entry name" value="adh_short"/>
    <property type="match status" value="1"/>
</dbReference>
<sequence length="327" mass="35263">MTVSSRMTNDAIERHTTFLNTLNRLDGRTAVVTGANSGLGLETACGLASLGARVILASRSEERNAAALRILQQRVPGAAAETAPLDLASLASIERFANTLRDRLTSLDILVNNAGVMAPPVRKETADGFEMQFGVNHLGHFALTGRLKPLLEASRKEGGVVVAVASLAAWKSRIHFDDLQSRHRYSPFDAYRQSKLANLLFGQELARRSRSLGWKLHARIAHPGWSQTQLVVNGPGSGKQNLSSWVMETGAKVAFHLFGQSAACGAEPFLYAAASPLAHDGCYYGPDGAGERTGKTDLAIVPPSAHDPRVARRLWEVSERLTGVTFE</sequence>
<evidence type="ECO:0000256" key="2">
    <source>
        <dbReference type="RuleBase" id="RU000363"/>
    </source>
</evidence>
<dbReference type="InterPro" id="IPR002347">
    <property type="entry name" value="SDR_fam"/>
</dbReference>
<dbReference type="NCBIfam" id="NF004846">
    <property type="entry name" value="PRK06197.1"/>
    <property type="match status" value="1"/>
</dbReference>
<organism evidence="3 4">
    <name type="scientific">Acetobacter aceti</name>
    <dbReference type="NCBI Taxonomy" id="435"/>
    <lineage>
        <taxon>Bacteria</taxon>
        <taxon>Pseudomonadati</taxon>
        <taxon>Pseudomonadota</taxon>
        <taxon>Alphaproteobacteria</taxon>
        <taxon>Acetobacterales</taxon>
        <taxon>Acetobacteraceae</taxon>
        <taxon>Acetobacter</taxon>
        <taxon>Acetobacter subgen. Acetobacter</taxon>
    </lineage>
</organism>
<name>A0A6S6PUJ5_ACEAC</name>
<dbReference type="AlphaFoldDB" id="A0A6S6PUJ5"/>
<dbReference type="PRINTS" id="PR00080">
    <property type="entry name" value="SDRFAMILY"/>
</dbReference>
<evidence type="ECO:0000256" key="1">
    <source>
        <dbReference type="ARBA" id="ARBA00023002"/>
    </source>
</evidence>
<gene>
    <name evidence="3" type="ORF">AAJCM20276_29460</name>
</gene>
<evidence type="ECO:0000313" key="3">
    <source>
        <dbReference type="EMBL" id="BCI68322.1"/>
    </source>
</evidence>
<dbReference type="PANTHER" id="PTHR43157">
    <property type="entry name" value="PHOSPHATIDYLINOSITOL-GLYCAN BIOSYNTHESIS CLASS F PROTEIN-RELATED"/>
    <property type="match status" value="1"/>
</dbReference>